<name>A0A2P2NHH2_RHIMU</name>
<reference evidence="1" key="1">
    <citation type="submission" date="2018-02" db="EMBL/GenBank/DDBJ databases">
        <title>Rhizophora mucronata_Transcriptome.</title>
        <authorList>
            <person name="Meera S.P."/>
            <person name="Sreeshan A."/>
            <person name="Augustine A."/>
        </authorList>
    </citation>
    <scope>NUCLEOTIDE SEQUENCE</scope>
    <source>
        <tissue evidence="1">Leaf</tissue>
    </source>
</reference>
<accession>A0A2P2NHH2</accession>
<proteinExistence type="predicted"/>
<evidence type="ECO:0000313" key="1">
    <source>
        <dbReference type="EMBL" id="MBX41942.1"/>
    </source>
</evidence>
<organism evidence="1">
    <name type="scientific">Rhizophora mucronata</name>
    <name type="common">Asiatic mangrove</name>
    <dbReference type="NCBI Taxonomy" id="61149"/>
    <lineage>
        <taxon>Eukaryota</taxon>
        <taxon>Viridiplantae</taxon>
        <taxon>Streptophyta</taxon>
        <taxon>Embryophyta</taxon>
        <taxon>Tracheophyta</taxon>
        <taxon>Spermatophyta</taxon>
        <taxon>Magnoliopsida</taxon>
        <taxon>eudicotyledons</taxon>
        <taxon>Gunneridae</taxon>
        <taxon>Pentapetalae</taxon>
        <taxon>rosids</taxon>
        <taxon>fabids</taxon>
        <taxon>Malpighiales</taxon>
        <taxon>Rhizophoraceae</taxon>
        <taxon>Rhizophora</taxon>
    </lineage>
</organism>
<sequence>MLWQSSILMFELLQKAMVFDKRTELLVSNKPQTKVTTIKISGPRCLFASNLNDICLITTIAFLKWVA</sequence>
<protein>
    <submittedName>
        <fullName evidence="1">Uncharacterized protein</fullName>
    </submittedName>
</protein>
<dbReference type="EMBL" id="GGEC01061458">
    <property type="protein sequence ID" value="MBX41942.1"/>
    <property type="molecule type" value="Transcribed_RNA"/>
</dbReference>
<dbReference type="AlphaFoldDB" id="A0A2P2NHH2"/>